<dbReference type="Proteomes" id="UP000186666">
    <property type="component" value="Unassembled WGS sequence"/>
</dbReference>
<evidence type="ECO:0000256" key="4">
    <source>
        <dbReference type="ARBA" id="ARBA00022840"/>
    </source>
</evidence>
<feature type="coiled-coil region" evidence="10">
    <location>
        <begin position="431"/>
        <end position="458"/>
    </location>
</feature>
<dbReference type="InterPro" id="IPR014016">
    <property type="entry name" value="UvrD-like_ATP-bd"/>
</dbReference>
<comment type="caution">
    <text evidence="12">The sequence shown here is derived from an EMBL/GenBank/DDBJ whole genome shotgun (WGS) entry which is preliminary data.</text>
</comment>
<evidence type="ECO:0000313" key="12">
    <source>
        <dbReference type="EMBL" id="SIR67527.1"/>
    </source>
</evidence>
<evidence type="ECO:0000256" key="7">
    <source>
        <dbReference type="ARBA" id="ARBA00034808"/>
    </source>
</evidence>
<evidence type="ECO:0000256" key="8">
    <source>
        <dbReference type="ARBA" id="ARBA00048988"/>
    </source>
</evidence>
<evidence type="ECO:0000256" key="9">
    <source>
        <dbReference type="PROSITE-ProRule" id="PRU00560"/>
    </source>
</evidence>
<name>A0ABY1KH66_9BACL</name>
<keyword evidence="13" id="KW-1185">Reference proteome</keyword>
<reference evidence="12 13" key="1">
    <citation type="submission" date="2017-01" db="EMBL/GenBank/DDBJ databases">
        <authorList>
            <person name="Varghese N."/>
            <person name="Submissions S."/>
        </authorList>
    </citation>
    <scope>NUCLEOTIDE SEQUENCE [LARGE SCALE GENOMIC DNA]</scope>
    <source>
        <strain evidence="12 13">ATCC 23464</strain>
    </source>
</reference>
<comment type="catalytic activity">
    <reaction evidence="8">
        <text>ATP + H2O = ADP + phosphate + H(+)</text>
        <dbReference type="Rhea" id="RHEA:13065"/>
        <dbReference type="ChEBI" id="CHEBI:15377"/>
        <dbReference type="ChEBI" id="CHEBI:15378"/>
        <dbReference type="ChEBI" id="CHEBI:30616"/>
        <dbReference type="ChEBI" id="CHEBI:43474"/>
        <dbReference type="ChEBI" id="CHEBI:456216"/>
        <dbReference type="EC" id="5.6.2.4"/>
    </reaction>
</comment>
<keyword evidence="3 9" id="KW-0347">Helicase</keyword>
<evidence type="ECO:0000256" key="5">
    <source>
        <dbReference type="ARBA" id="ARBA00023235"/>
    </source>
</evidence>
<keyword evidence="4 9" id="KW-0067">ATP-binding</keyword>
<dbReference type="InterPro" id="IPR027417">
    <property type="entry name" value="P-loop_NTPase"/>
</dbReference>
<dbReference type="Pfam" id="PF00580">
    <property type="entry name" value="UvrD-helicase"/>
    <property type="match status" value="1"/>
</dbReference>
<dbReference type="EMBL" id="FTNK01000031">
    <property type="protein sequence ID" value="SIR67527.1"/>
    <property type="molecule type" value="Genomic_DNA"/>
</dbReference>
<dbReference type="Gene3D" id="3.40.50.300">
    <property type="entry name" value="P-loop containing nucleotide triphosphate hydrolases"/>
    <property type="match status" value="2"/>
</dbReference>
<dbReference type="GO" id="GO:0004386">
    <property type="term" value="F:helicase activity"/>
    <property type="evidence" value="ECO:0007669"/>
    <property type="project" value="UniProtKB-KW"/>
</dbReference>
<organism evidence="12 13">
    <name type="scientific">Paenibacillus macquariensis</name>
    <dbReference type="NCBI Taxonomy" id="948756"/>
    <lineage>
        <taxon>Bacteria</taxon>
        <taxon>Bacillati</taxon>
        <taxon>Bacillota</taxon>
        <taxon>Bacilli</taxon>
        <taxon>Bacillales</taxon>
        <taxon>Paenibacillaceae</taxon>
        <taxon>Paenibacillus</taxon>
    </lineage>
</organism>
<dbReference type="PROSITE" id="PS51198">
    <property type="entry name" value="UVRD_HELICASE_ATP_BIND"/>
    <property type="match status" value="1"/>
</dbReference>
<feature type="domain" description="UvrD-like helicase ATP-binding" evidence="11">
    <location>
        <begin position="3"/>
        <end position="318"/>
    </location>
</feature>
<dbReference type="SUPFAM" id="SSF52540">
    <property type="entry name" value="P-loop containing nucleoside triphosphate hydrolases"/>
    <property type="match status" value="1"/>
</dbReference>
<evidence type="ECO:0000259" key="11">
    <source>
        <dbReference type="PROSITE" id="PS51198"/>
    </source>
</evidence>
<evidence type="ECO:0000256" key="10">
    <source>
        <dbReference type="SAM" id="Coils"/>
    </source>
</evidence>
<comment type="catalytic activity">
    <reaction evidence="6">
        <text>Couples ATP hydrolysis with the unwinding of duplex DNA by translocating in the 3'-5' direction.</text>
        <dbReference type="EC" id="5.6.2.4"/>
    </reaction>
</comment>
<keyword evidence="10" id="KW-0175">Coiled coil</keyword>
<dbReference type="PANTHER" id="PTHR11070:SF3">
    <property type="entry name" value="DNA 3'-5' HELICASE"/>
    <property type="match status" value="1"/>
</dbReference>
<dbReference type="InterPro" id="IPR014017">
    <property type="entry name" value="DNA_helicase_UvrD-like_C"/>
</dbReference>
<gene>
    <name evidence="12" type="ORF">SAMN05421578_13113</name>
</gene>
<proteinExistence type="predicted"/>
<accession>A0ABY1KH66</accession>
<evidence type="ECO:0000256" key="3">
    <source>
        <dbReference type="ARBA" id="ARBA00022806"/>
    </source>
</evidence>
<evidence type="ECO:0000313" key="13">
    <source>
        <dbReference type="Proteomes" id="UP000186666"/>
    </source>
</evidence>
<dbReference type="EC" id="5.6.2.4" evidence="7"/>
<dbReference type="RefSeq" id="WP_139331774.1">
    <property type="nucleotide sequence ID" value="NZ_FTNK01000031.1"/>
</dbReference>
<dbReference type="Pfam" id="PF13361">
    <property type="entry name" value="UvrD_C"/>
    <property type="match status" value="1"/>
</dbReference>
<dbReference type="CDD" id="cd18809">
    <property type="entry name" value="SF1_C_RecD"/>
    <property type="match status" value="1"/>
</dbReference>
<protein>
    <recommendedName>
        <fullName evidence="7">DNA 3'-5' helicase</fullName>
        <ecNumber evidence="7">5.6.2.4</ecNumber>
    </recommendedName>
</protein>
<keyword evidence="5" id="KW-0413">Isomerase</keyword>
<evidence type="ECO:0000256" key="2">
    <source>
        <dbReference type="ARBA" id="ARBA00022801"/>
    </source>
</evidence>
<sequence>MDSTMIEINSEFLIPLENHFRVAAGPGAGKTYWLVQHIKNVLHHSQRLRKTRKIACITYTNIAVETILNRLGTNVNQVEVSTLHSFLYKHIVKPYASYLEGDYNLNVKEMDGHEDTVVHFKKVQHWIENHSNVDQLKPPYSMKQLIMLKENTVPITRWLHHLTYQFDEKGGLTIVGNRKKAYRIQKNGEKEERKYLNKLCLGILETDFLTYKKLYWSKGIVDHSDVLFFSYQLLRKHPFILEVLRAKFPYLYIDEFQDTSPIQVEILKLIGTKETVVGIIGDAAQSIYGFQGALPDQFASFSLPNLSEYVMKDNRRSTNSIVDLLNLTRKDIQQNKYRNIAGDKPKLLLGKRIDALIRATELCNDEEDLYSLSRDNPTSNAMRKYSLGDVINDKLIEELLEVDKSTSSNKYRSRVVVTCLKSVEYAREGDMKKAIRELESIEKDINNKEEKRKFALKSLFFLLNEYDTFMDKSLYEFYSFVKNVIRTEISNFGKGAARTFYENYTYEQLALCVSITDDKSKHKTIHKSKGDEFDNVLLVLESSDELDFFIKPNLKNNEEHRISYVALSRARERVFINVPFIDETIQSKLEGLFEIIYV</sequence>
<dbReference type="InterPro" id="IPR000212">
    <property type="entry name" value="DNA_helicase_UvrD/REP"/>
</dbReference>
<feature type="binding site" evidence="9">
    <location>
        <begin position="24"/>
        <end position="31"/>
    </location>
    <ligand>
        <name>ATP</name>
        <dbReference type="ChEBI" id="CHEBI:30616"/>
    </ligand>
</feature>
<dbReference type="PANTHER" id="PTHR11070">
    <property type="entry name" value="UVRD / RECB / PCRA DNA HELICASE FAMILY MEMBER"/>
    <property type="match status" value="1"/>
</dbReference>
<evidence type="ECO:0000256" key="1">
    <source>
        <dbReference type="ARBA" id="ARBA00022741"/>
    </source>
</evidence>
<keyword evidence="1 9" id="KW-0547">Nucleotide-binding</keyword>
<keyword evidence="2 9" id="KW-0378">Hydrolase</keyword>
<evidence type="ECO:0000256" key="6">
    <source>
        <dbReference type="ARBA" id="ARBA00034617"/>
    </source>
</evidence>